<feature type="transmembrane region" description="Helical" evidence="8">
    <location>
        <begin position="385"/>
        <end position="403"/>
    </location>
</feature>
<evidence type="ECO:0000256" key="3">
    <source>
        <dbReference type="ARBA" id="ARBA00022448"/>
    </source>
</evidence>
<dbReference type="GO" id="GO:0006813">
    <property type="term" value="P:potassium ion transport"/>
    <property type="evidence" value="ECO:0007669"/>
    <property type="project" value="InterPro"/>
</dbReference>
<dbReference type="InterPro" id="IPR006037">
    <property type="entry name" value="RCK_C"/>
</dbReference>
<feature type="transmembrane region" description="Helical" evidence="8">
    <location>
        <begin position="165"/>
        <end position="186"/>
    </location>
</feature>
<dbReference type="Proteomes" id="UP000601223">
    <property type="component" value="Unassembled WGS sequence"/>
</dbReference>
<feature type="transmembrane region" description="Helical" evidence="8">
    <location>
        <begin position="12"/>
        <end position="30"/>
    </location>
</feature>
<dbReference type="PANTHER" id="PTHR30445:SF9">
    <property type="match status" value="1"/>
</dbReference>
<dbReference type="NCBIfam" id="TIGR01625">
    <property type="entry name" value="YidE_YbjL_dupl"/>
    <property type="match status" value="1"/>
</dbReference>
<comment type="similarity">
    <text evidence="2">Belongs to the AAE transporter (TC 2.A.81) family.</text>
</comment>
<keyword evidence="11" id="KW-1185">Reference proteome</keyword>
<dbReference type="InterPro" id="IPR006512">
    <property type="entry name" value="YidE_YbjL"/>
</dbReference>
<evidence type="ECO:0000259" key="9">
    <source>
        <dbReference type="PROSITE" id="PS51202"/>
    </source>
</evidence>
<evidence type="ECO:0000256" key="4">
    <source>
        <dbReference type="ARBA" id="ARBA00022475"/>
    </source>
</evidence>
<dbReference type="InterPro" id="IPR036721">
    <property type="entry name" value="RCK_C_sf"/>
</dbReference>
<feature type="transmembrane region" description="Helical" evidence="8">
    <location>
        <begin position="37"/>
        <end position="57"/>
    </location>
</feature>
<feature type="transmembrane region" description="Helical" evidence="8">
    <location>
        <begin position="449"/>
        <end position="470"/>
    </location>
</feature>
<feature type="transmembrane region" description="Helical" evidence="8">
    <location>
        <begin position="534"/>
        <end position="562"/>
    </location>
</feature>
<feature type="transmembrane region" description="Helical" evidence="8">
    <location>
        <begin position="476"/>
        <end position="497"/>
    </location>
</feature>
<feature type="domain" description="RCK C-terminal" evidence="9">
    <location>
        <begin position="206"/>
        <end position="287"/>
    </location>
</feature>
<protein>
    <submittedName>
        <fullName evidence="10">Aspartate-alanine antiporter</fullName>
    </submittedName>
</protein>
<evidence type="ECO:0000256" key="2">
    <source>
        <dbReference type="ARBA" id="ARBA00009854"/>
    </source>
</evidence>
<dbReference type="GO" id="GO:0008324">
    <property type="term" value="F:monoatomic cation transmembrane transporter activity"/>
    <property type="evidence" value="ECO:0007669"/>
    <property type="project" value="InterPro"/>
</dbReference>
<evidence type="ECO:0000256" key="6">
    <source>
        <dbReference type="ARBA" id="ARBA00022989"/>
    </source>
</evidence>
<evidence type="ECO:0000256" key="5">
    <source>
        <dbReference type="ARBA" id="ARBA00022692"/>
    </source>
</evidence>
<evidence type="ECO:0000256" key="1">
    <source>
        <dbReference type="ARBA" id="ARBA00004651"/>
    </source>
</evidence>
<dbReference type="SUPFAM" id="SSF116726">
    <property type="entry name" value="TrkA C-terminal domain-like"/>
    <property type="match status" value="2"/>
</dbReference>
<keyword evidence="7 8" id="KW-0472">Membrane</keyword>
<dbReference type="PROSITE" id="PS51202">
    <property type="entry name" value="RCK_C"/>
    <property type="match status" value="1"/>
</dbReference>
<keyword evidence="6 8" id="KW-1133">Transmembrane helix</keyword>
<gene>
    <name evidence="10" type="ORF">Cba03nite_54910</name>
</gene>
<organism evidence="10 11">
    <name type="scientific">Catellatospora bangladeshensis</name>
    <dbReference type="NCBI Taxonomy" id="310355"/>
    <lineage>
        <taxon>Bacteria</taxon>
        <taxon>Bacillati</taxon>
        <taxon>Actinomycetota</taxon>
        <taxon>Actinomycetes</taxon>
        <taxon>Micromonosporales</taxon>
        <taxon>Micromonosporaceae</taxon>
        <taxon>Catellatospora</taxon>
    </lineage>
</organism>
<dbReference type="Pfam" id="PF06826">
    <property type="entry name" value="Asp-Al_Ex"/>
    <property type="match status" value="2"/>
</dbReference>
<keyword evidence="3" id="KW-0813">Transport</keyword>
<sequence>MLDRVTELLRSTPGLALFVCLGLGFALGRLRVWKLSLGGIAGTLLVALIIGQLGVTLDPELRNVAFALFIYTLGYMAGPSFFASLNRKALRYAVFTAIQMITLIALTCLATVLMGLDRGTAAGLLAGGTTSSSTLGTAGEALGALNLPPAQIHQLQANLATAYSVVYIFSLITIVLLTAQGVPLLMRVGMRDEAARLWEELGGGDRPEGSVAALPGFVGRIFRITAADGMTVATAEQALGAEAAVERLRRGEDIVVHGPETVLRTGDHVLVVGHRSALLHGEHVLGPETLGRGGHPMTLETADVVITDPRFRGWTLDRLHEEIPLKDRHGVFITGVSRMEHELPVKPYTGVSPGDTLRLTGAAADLAAHASRLGVRVDASVKADLSFISLGVVAGLLLGQLTVSAGGVPLSLGIGGGCLFTGLFCGWLRARRPTYGQYHPAAAQMISQFGLATFVCAVGLSAGPSALVLIKQYGVLLPVVAVLVTAIPALLSVWVAVKLMHLPAPLVAGVIAGQQCSTPAVTGAQKEAGNNTPLLSYTIVYAFSAVILPLLGPVIVALAGALP</sequence>
<feature type="transmembrane region" description="Helical" evidence="8">
    <location>
        <begin position="92"/>
        <end position="116"/>
    </location>
</feature>
<feature type="transmembrane region" description="Helical" evidence="8">
    <location>
        <begin position="63"/>
        <end position="85"/>
    </location>
</feature>
<accession>A0A8J3JNW0</accession>
<dbReference type="RefSeq" id="WP_203751943.1">
    <property type="nucleotide sequence ID" value="NZ_BONF01000033.1"/>
</dbReference>
<dbReference type="NCBIfam" id="TIGR03802">
    <property type="entry name" value="Asp_Ala_antiprt"/>
    <property type="match status" value="1"/>
</dbReference>
<keyword evidence="4" id="KW-1003">Cell membrane</keyword>
<dbReference type="InterPro" id="IPR022457">
    <property type="entry name" value="Asp_Ala_antiprt"/>
</dbReference>
<evidence type="ECO:0000256" key="8">
    <source>
        <dbReference type="SAM" id="Phobius"/>
    </source>
</evidence>
<proteinExistence type="inferred from homology"/>
<reference evidence="10 11" key="1">
    <citation type="submission" date="2021-01" db="EMBL/GenBank/DDBJ databases">
        <title>Whole genome shotgun sequence of Catellatospora bangladeshensis NBRC 107357.</title>
        <authorList>
            <person name="Komaki H."/>
            <person name="Tamura T."/>
        </authorList>
    </citation>
    <scope>NUCLEOTIDE SEQUENCE [LARGE SCALE GENOMIC DNA]</scope>
    <source>
        <strain evidence="10 11">NBRC 107357</strain>
    </source>
</reference>
<name>A0A8J3JNW0_9ACTN</name>
<comment type="subcellular location">
    <subcellularLocation>
        <location evidence="1">Cell membrane</location>
        <topology evidence="1">Multi-pass membrane protein</topology>
    </subcellularLocation>
</comment>
<evidence type="ECO:0000313" key="11">
    <source>
        <dbReference type="Proteomes" id="UP000601223"/>
    </source>
</evidence>
<comment type="caution">
    <text evidence="10">The sequence shown here is derived from an EMBL/GenBank/DDBJ whole genome shotgun (WGS) entry which is preliminary data.</text>
</comment>
<dbReference type="AlphaFoldDB" id="A0A8J3JNW0"/>
<evidence type="ECO:0000313" key="10">
    <source>
        <dbReference type="EMBL" id="GIF84142.1"/>
    </source>
</evidence>
<dbReference type="PANTHER" id="PTHR30445">
    <property type="entry name" value="K(+)_H(+) ANTIPORTER SUBUNIT KHTT"/>
    <property type="match status" value="1"/>
</dbReference>
<dbReference type="GO" id="GO:0005886">
    <property type="term" value="C:plasma membrane"/>
    <property type="evidence" value="ECO:0007669"/>
    <property type="project" value="UniProtKB-SubCell"/>
</dbReference>
<dbReference type="InterPro" id="IPR050144">
    <property type="entry name" value="AAE_transporter"/>
</dbReference>
<keyword evidence="5 8" id="KW-0812">Transmembrane</keyword>
<dbReference type="EMBL" id="BONF01000033">
    <property type="protein sequence ID" value="GIF84142.1"/>
    <property type="molecule type" value="Genomic_DNA"/>
</dbReference>
<feature type="transmembrane region" description="Helical" evidence="8">
    <location>
        <begin position="409"/>
        <end position="428"/>
    </location>
</feature>
<evidence type="ECO:0000256" key="7">
    <source>
        <dbReference type="ARBA" id="ARBA00023136"/>
    </source>
</evidence>